<evidence type="ECO:0000259" key="6">
    <source>
        <dbReference type="Pfam" id="PF02826"/>
    </source>
</evidence>
<dbReference type="PROSITE" id="PS00671">
    <property type="entry name" value="D_2_HYDROXYACID_DH_3"/>
    <property type="match status" value="1"/>
</dbReference>
<dbReference type="InterPro" id="IPR029753">
    <property type="entry name" value="D-isomer_DH_CS"/>
</dbReference>
<dbReference type="PANTHER" id="PTHR43333:SF1">
    <property type="entry name" value="D-ISOMER SPECIFIC 2-HYDROXYACID DEHYDROGENASE NAD-BINDING DOMAIN-CONTAINING PROTEIN"/>
    <property type="match status" value="1"/>
</dbReference>
<keyword evidence="2 4" id="KW-0560">Oxidoreductase</keyword>
<dbReference type="SUPFAM" id="SSF52283">
    <property type="entry name" value="Formate/glycerate dehydrogenase catalytic domain-like"/>
    <property type="match status" value="1"/>
</dbReference>
<dbReference type="InterPro" id="IPR006140">
    <property type="entry name" value="D-isomer_DH_NAD-bd"/>
</dbReference>
<organism evidence="7 8">
    <name type="scientific">Alsobacter metallidurans</name>
    <dbReference type="NCBI Taxonomy" id="340221"/>
    <lineage>
        <taxon>Bacteria</taxon>
        <taxon>Pseudomonadati</taxon>
        <taxon>Pseudomonadota</taxon>
        <taxon>Alphaproteobacteria</taxon>
        <taxon>Hyphomicrobiales</taxon>
        <taxon>Alsobacteraceae</taxon>
        <taxon>Alsobacter</taxon>
    </lineage>
</organism>
<feature type="domain" description="D-isomer specific 2-hydroxyacid dehydrogenase catalytic" evidence="5">
    <location>
        <begin position="37"/>
        <end position="317"/>
    </location>
</feature>
<gene>
    <name evidence="7" type="ORF">GCM10007036_38380</name>
</gene>
<dbReference type="InterPro" id="IPR036291">
    <property type="entry name" value="NAD(P)-bd_dom_sf"/>
</dbReference>
<dbReference type="PANTHER" id="PTHR43333">
    <property type="entry name" value="2-HACID_DH_C DOMAIN-CONTAINING PROTEIN"/>
    <property type="match status" value="1"/>
</dbReference>
<comment type="caution">
    <text evidence="7">The sequence shown here is derived from an EMBL/GenBank/DDBJ whole genome shotgun (WGS) entry which is preliminary data.</text>
</comment>
<evidence type="ECO:0000256" key="2">
    <source>
        <dbReference type="ARBA" id="ARBA00023002"/>
    </source>
</evidence>
<evidence type="ECO:0000259" key="5">
    <source>
        <dbReference type="Pfam" id="PF00389"/>
    </source>
</evidence>
<dbReference type="Pfam" id="PF02826">
    <property type="entry name" value="2-Hacid_dh_C"/>
    <property type="match status" value="1"/>
</dbReference>
<dbReference type="GO" id="GO:0051287">
    <property type="term" value="F:NAD binding"/>
    <property type="evidence" value="ECO:0007669"/>
    <property type="project" value="InterPro"/>
</dbReference>
<sequence>MSLIPDRSSLTVAFAHGAYQFADAFGLRDTGIRHFQVSTPEALLPRMPEVDVLVVSFQWRDALLENAPKLRFVQSISAGVDQFPKDLLRSRGIRLASAQGGNERAVAEHAMGLLLSLTRHLHLARDQQAKRHWRPMIGDRTRREDELEGKTLVIVGMGRIGSRLARLAKAFDMRVIGVKRNPSTGAEAADEVVATEGLREAVAHADFVVLTCPLTPETQGLMGADAIAAMRPGAYLINVARGKVVDEAALIDVLSKGRIAGAALDCFHDEPLPAGSPLWAMPHVIVTPHSAGETRRYEANVLDILMDNLGRLWRGESELRNAVA</sequence>
<dbReference type="AlphaFoldDB" id="A0A917IAK6"/>
<evidence type="ECO:0000256" key="1">
    <source>
        <dbReference type="ARBA" id="ARBA00005854"/>
    </source>
</evidence>
<dbReference type="Gene3D" id="3.40.50.720">
    <property type="entry name" value="NAD(P)-binding Rossmann-like Domain"/>
    <property type="match status" value="2"/>
</dbReference>
<accession>A0A917IAK6</accession>
<protein>
    <submittedName>
        <fullName evidence="7">3-phosphoglycerate dehydrogenase</fullName>
    </submittedName>
</protein>
<feature type="domain" description="D-isomer specific 2-hydroxyacid dehydrogenase NAD-binding" evidence="6">
    <location>
        <begin position="111"/>
        <end position="291"/>
    </location>
</feature>
<dbReference type="FunFam" id="3.40.50.720:FF:000203">
    <property type="entry name" value="D-3-phosphoglycerate dehydrogenase (SerA)"/>
    <property type="match status" value="1"/>
</dbReference>
<dbReference type="CDD" id="cd05300">
    <property type="entry name" value="2-Hacid_dh_1"/>
    <property type="match status" value="1"/>
</dbReference>
<keyword evidence="3" id="KW-0520">NAD</keyword>
<dbReference type="Proteomes" id="UP000603912">
    <property type="component" value="Unassembled WGS sequence"/>
</dbReference>
<proteinExistence type="inferred from homology"/>
<reference evidence="7" key="1">
    <citation type="journal article" date="2014" name="Int. J. Syst. Evol. Microbiol.">
        <title>Complete genome sequence of Corynebacterium casei LMG S-19264T (=DSM 44701T), isolated from a smear-ripened cheese.</title>
        <authorList>
            <consortium name="US DOE Joint Genome Institute (JGI-PGF)"/>
            <person name="Walter F."/>
            <person name="Albersmeier A."/>
            <person name="Kalinowski J."/>
            <person name="Ruckert C."/>
        </authorList>
    </citation>
    <scope>NUCLEOTIDE SEQUENCE</scope>
    <source>
        <strain evidence="7">CGMCC 1.12214</strain>
    </source>
</reference>
<dbReference type="GO" id="GO:0016616">
    <property type="term" value="F:oxidoreductase activity, acting on the CH-OH group of donors, NAD or NADP as acceptor"/>
    <property type="evidence" value="ECO:0007669"/>
    <property type="project" value="InterPro"/>
</dbReference>
<evidence type="ECO:0000256" key="3">
    <source>
        <dbReference type="ARBA" id="ARBA00023027"/>
    </source>
</evidence>
<evidence type="ECO:0000313" key="7">
    <source>
        <dbReference type="EMBL" id="GGH28872.1"/>
    </source>
</evidence>
<dbReference type="Pfam" id="PF00389">
    <property type="entry name" value="2-Hacid_dh"/>
    <property type="match status" value="1"/>
</dbReference>
<comment type="similarity">
    <text evidence="1 4">Belongs to the D-isomer specific 2-hydroxyacid dehydrogenase family.</text>
</comment>
<keyword evidence="8" id="KW-1185">Reference proteome</keyword>
<dbReference type="RefSeq" id="WP_188519280.1">
    <property type="nucleotide sequence ID" value="NZ_BMES01000002.1"/>
</dbReference>
<dbReference type="InterPro" id="IPR006139">
    <property type="entry name" value="D-isomer_2_OHA_DH_cat_dom"/>
</dbReference>
<evidence type="ECO:0000313" key="8">
    <source>
        <dbReference type="Proteomes" id="UP000603912"/>
    </source>
</evidence>
<evidence type="ECO:0000256" key="4">
    <source>
        <dbReference type="RuleBase" id="RU003719"/>
    </source>
</evidence>
<reference evidence="7" key="2">
    <citation type="submission" date="2020-09" db="EMBL/GenBank/DDBJ databases">
        <authorList>
            <person name="Sun Q."/>
            <person name="Zhou Y."/>
        </authorList>
    </citation>
    <scope>NUCLEOTIDE SEQUENCE</scope>
    <source>
        <strain evidence="7">CGMCC 1.12214</strain>
    </source>
</reference>
<dbReference type="EMBL" id="BMES01000002">
    <property type="protein sequence ID" value="GGH28872.1"/>
    <property type="molecule type" value="Genomic_DNA"/>
</dbReference>
<name>A0A917IAK6_9HYPH</name>
<dbReference type="SUPFAM" id="SSF51735">
    <property type="entry name" value="NAD(P)-binding Rossmann-fold domains"/>
    <property type="match status" value="1"/>
</dbReference>